<dbReference type="InterPro" id="IPR036943">
    <property type="entry name" value="FN_type2_sf"/>
</dbReference>
<dbReference type="Gene3D" id="2.10.10.10">
    <property type="entry name" value="Fibronectin, type II, collagen-binding"/>
    <property type="match status" value="1"/>
</dbReference>
<proteinExistence type="predicted"/>
<reference evidence="2" key="1">
    <citation type="submission" date="2021-01" db="EMBL/GenBank/DDBJ databases">
        <title>Caligus Genome Assembly.</title>
        <authorList>
            <person name="Gallardo-Escarate C."/>
        </authorList>
    </citation>
    <scope>NUCLEOTIDE SEQUENCE [LARGE SCALE GENOMIC DNA]</scope>
</reference>
<organism evidence="1 2">
    <name type="scientific">Caligus rogercresseyi</name>
    <name type="common">Sea louse</name>
    <dbReference type="NCBI Taxonomy" id="217165"/>
    <lineage>
        <taxon>Eukaryota</taxon>
        <taxon>Metazoa</taxon>
        <taxon>Ecdysozoa</taxon>
        <taxon>Arthropoda</taxon>
        <taxon>Crustacea</taxon>
        <taxon>Multicrustacea</taxon>
        <taxon>Hexanauplia</taxon>
        <taxon>Copepoda</taxon>
        <taxon>Siphonostomatoida</taxon>
        <taxon>Caligidae</taxon>
        <taxon>Caligus</taxon>
    </lineage>
</organism>
<name>A0A7T8HJQ6_CALRO</name>
<dbReference type="AlphaFoldDB" id="A0A7T8HJQ6"/>
<protein>
    <submittedName>
        <fullName evidence="1">Uncharacterized protein</fullName>
    </submittedName>
</protein>
<evidence type="ECO:0000313" key="2">
    <source>
        <dbReference type="Proteomes" id="UP000595437"/>
    </source>
</evidence>
<dbReference type="EMBL" id="CP045897">
    <property type="protein sequence ID" value="QQP51046.1"/>
    <property type="molecule type" value="Genomic_DNA"/>
</dbReference>
<evidence type="ECO:0000313" key="1">
    <source>
        <dbReference type="EMBL" id="QQP51046.1"/>
    </source>
</evidence>
<sequence length="128" mass="14254">CYDLTHTSKCLFPYEYGGALWATCIPGMKGYKPNGDIESQFYCPTKLDKSGIPKIWTECGPKCPLYKSNHRQPFITAPSLIYPSSSSGFKPIPKHNGLLDPPSFTSTLPYIELVPQKTPNKTNNTLSH</sequence>
<gene>
    <name evidence="1" type="ORF">FKW44_012257</name>
</gene>
<dbReference type="Proteomes" id="UP000595437">
    <property type="component" value="Chromosome 8"/>
</dbReference>
<accession>A0A7T8HJQ6</accession>
<keyword evidence="2" id="KW-1185">Reference proteome</keyword>
<feature type="non-terminal residue" evidence="1">
    <location>
        <position position="1"/>
    </location>
</feature>